<proteinExistence type="predicted"/>
<evidence type="ECO:0000313" key="2">
    <source>
        <dbReference type="EnsemblPlants" id="ONIVA11G01160.1"/>
    </source>
</evidence>
<organism evidence="2">
    <name type="scientific">Oryza nivara</name>
    <name type="common">Indian wild rice</name>
    <name type="synonym">Oryza sativa f. spontanea</name>
    <dbReference type="NCBI Taxonomy" id="4536"/>
    <lineage>
        <taxon>Eukaryota</taxon>
        <taxon>Viridiplantae</taxon>
        <taxon>Streptophyta</taxon>
        <taxon>Embryophyta</taxon>
        <taxon>Tracheophyta</taxon>
        <taxon>Spermatophyta</taxon>
        <taxon>Magnoliopsida</taxon>
        <taxon>Liliopsida</taxon>
        <taxon>Poales</taxon>
        <taxon>Poaceae</taxon>
        <taxon>BOP clade</taxon>
        <taxon>Oryzoideae</taxon>
        <taxon>Oryzeae</taxon>
        <taxon>Oryzinae</taxon>
        <taxon>Oryza</taxon>
    </lineage>
</organism>
<reference evidence="2" key="2">
    <citation type="submission" date="2018-04" db="EMBL/GenBank/DDBJ databases">
        <title>OnivRS2 (Oryza nivara Reference Sequence Version 2).</title>
        <authorList>
            <person name="Zhang J."/>
            <person name="Kudrna D."/>
            <person name="Lee S."/>
            <person name="Talag J."/>
            <person name="Rajasekar S."/>
            <person name="Welchert J."/>
            <person name="Hsing Y.-I."/>
            <person name="Wing R.A."/>
        </authorList>
    </citation>
    <scope>NUCLEOTIDE SEQUENCE [LARGE SCALE GENOMIC DNA]</scope>
    <source>
        <strain evidence="2">SL10</strain>
    </source>
</reference>
<evidence type="ECO:0000256" key="1">
    <source>
        <dbReference type="SAM" id="MobiDB-lite"/>
    </source>
</evidence>
<accession>A0A0E0IXE9</accession>
<sequence>MYYNFWDYEIKWIDGSTAISESVGAEQPRPVFSAPHTRESSLLPINESSQSSSHGQDTRSNQGLNGEARGRTQVRCT</sequence>
<keyword evidence="3" id="KW-1185">Reference proteome</keyword>
<feature type="compositionally biased region" description="Polar residues" evidence="1">
    <location>
        <begin position="46"/>
        <end position="64"/>
    </location>
</feature>
<feature type="region of interest" description="Disordered" evidence="1">
    <location>
        <begin position="23"/>
        <end position="77"/>
    </location>
</feature>
<evidence type="ECO:0000313" key="3">
    <source>
        <dbReference type="Proteomes" id="UP000006591"/>
    </source>
</evidence>
<dbReference type="Gramene" id="ONIVA11G01160.1">
    <property type="protein sequence ID" value="ONIVA11G01160.1"/>
    <property type="gene ID" value="ONIVA11G01160"/>
</dbReference>
<dbReference type="AlphaFoldDB" id="A0A0E0IXE9"/>
<dbReference type="HOGENOM" id="CLU_2642285_0_0_1"/>
<name>A0A0E0IXE9_ORYNI</name>
<dbReference type="EnsemblPlants" id="ONIVA11G01160.1">
    <property type="protein sequence ID" value="ONIVA11G01160.1"/>
    <property type="gene ID" value="ONIVA11G01160"/>
</dbReference>
<protein>
    <submittedName>
        <fullName evidence="2">Uncharacterized protein</fullName>
    </submittedName>
</protein>
<reference evidence="2" key="1">
    <citation type="submission" date="2015-04" db="UniProtKB">
        <authorList>
            <consortium name="EnsemblPlants"/>
        </authorList>
    </citation>
    <scope>IDENTIFICATION</scope>
    <source>
        <strain evidence="2">SL10</strain>
    </source>
</reference>
<dbReference type="Proteomes" id="UP000006591">
    <property type="component" value="Chromosome 11"/>
</dbReference>